<evidence type="ECO:0000313" key="2">
    <source>
        <dbReference type="EMBL" id="SMY15453.1"/>
    </source>
</evidence>
<dbReference type="EC" id="2.4.-.-" evidence="2"/>
<feature type="domain" description="Glycosyltransferase 2-like" evidence="1">
    <location>
        <begin position="6"/>
        <end position="148"/>
    </location>
</feature>
<evidence type="ECO:0000259" key="1">
    <source>
        <dbReference type="Pfam" id="PF00535"/>
    </source>
</evidence>
<dbReference type="RefSeq" id="WP_087819701.1">
    <property type="nucleotide sequence ID" value="NZ_FYAH01000001.1"/>
</dbReference>
<dbReference type="PANTHER" id="PTHR22916:SF3">
    <property type="entry name" value="UDP-GLCNAC:BETAGAL BETA-1,3-N-ACETYLGLUCOSAMINYLTRANSFERASE-LIKE PROTEIN 1"/>
    <property type="match status" value="1"/>
</dbReference>
<organism evidence="2 3">
    <name type="scientific">Photobacterium aquimaris</name>
    <dbReference type="NCBI Taxonomy" id="512643"/>
    <lineage>
        <taxon>Bacteria</taxon>
        <taxon>Pseudomonadati</taxon>
        <taxon>Pseudomonadota</taxon>
        <taxon>Gammaproteobacteria</taxon>
        <taxon>Vibrionales</taxon>
        <taxon>Vibrionaceae</taxon>
        <taxon>Photobacterium</taxon>
    </lineage>
</organism>
<sequence length="310" mass="36087">MPKLLSIIIPVYNVELYLDECLKSVFEQIKDDVEVILINDGSTDKSNEIIEKYSNEYQFKYISQVNQGISATRNVGLKESSSTYVTFLDSDDILANGIIDKIIKEIKTSKIDLYKFKYKKFIDGEDIDTSIFPSGNDVFISRNDIAEETDFYCWQYVFKRSLFDGISFDCGRCFEDQLVIPLVIYKASTCKFIDSIIVYYRMRNLSITNTVELSHVDDALFGLYRYSNKYSEDKIYFSKILAEQYISFLSKCARADHLDHSHVMNAMQEVNKIISINMIISSKNLKAIIFRVFSKFIFYRLRIVTKKDYA</sequence>
<gene>
    <name evidence="2" type="primary">epsJ</name>
    <name evidence="2" type="ORF">PAQU9191_00676</name>
</gene>
<reference evidence="3" key="1">
    <citation type="submission" date="2017-06" db="EMBL/GenBank/DDBJ databases">
        <authorList>
            <person name="Rodrigo-Torres L."/>
            <person name="Arahal R. D."/>
            <person name="Lucena T."/>
        </authorList>
    </citation>
    <scope>NUCLEOTIDE SEQUENCE [LARGE SCALE GENOMIC DNA]</scope>
    <source>
        <strain evidence="3">type strain: CECT 9192</strain>
    </source>
</reference>
<dbReference type="PANTHER" id="PTHR22916">
    <property type="entry name" value="GLYCOSYLTRANSFERASE"/>
    <property type="match status" value="1"/>
</dbReference>
<dbReference type="SUPFAM" id="SSF53448">
    <property type="entry name" value="Nucleotide-diphospho-sugar transferases"/>
    <property type="match status" value="1"/>
</dbReference>
<protein>
    <submittedName>
        <fullName evidence="2">Putative glycosyltransferase EpsJ</fullName>
        <ecNumber evidence="2">2.4.-.-</ecNumber>
    </submittedName>
</protein>
<keyword evidence="3" id="KW-1185">Reference proteome</keyword>
<dbReference type="Gene3D" id="3.90.550.10">
    <property type="entry name" value="Spore Coat Polysaccharide Biosynthesis Protein SpsA, Chain A"/>
    <property type="match status" value="1"/>
</dbReference>
<dbReference type="Proteomes" id="UP000196485">
    <property type="component" value="Unassembled WGS sequence"/>
</dbReference>
<proteinExistence type="predicted"/>
<dbReference type="AlphaFoldDB" id="A0A1Y6KTE0"/>
<keyword evidence="2" id="KW-0808">Transferase</keyword>
<dbReference type="EMBL" id="FYAH01000001">
    <property type="protein sequence ID" value="SMY15453.1"/>
    <property type="molecule type" value="Genomic_DNA"/>
</dbReference>
<dbReference type="GO" id="GO:0016758">
    <property type="term" value="F:hexosyltransferase activity"/>
    <property type="evidence" value="ECO:0007669"/>
    <property type="project" value="UniProtKB-ARBA"/>
</dbReference>
<dbReference type="CDD" id="cd00761">
    <property type="entry name" value="Glyco_tranf_GTA_type"/>
    <property type="match status" value="1"/>
</dbReference>
<name>A0A1Y6KTE0_9GAMM</name>
<dbReference type="InterPro" id="IPR029044">
    <property type="entry name" value="Nucleotide-diphossugar_trans"/>
</dbReference>
<keyword evidence="2" id="KW-0328">Glycosyltransferase</keyword>
<evidence type="ECO:0000313" key="3">
    <source>
        <dbReference type="Proteomes" id="UP000196485"/>
    </source>
</evidence>
<dbReference type="Pfam" id="PF00535">
    <property type="entry name" value="Glycos_transf_2"/>
    <property type="match status" value="1"/>
</dbReference>
<dbReference type="InterPro" id="IPR001173">
    <property type="entry name" value="Glyco_trans_2-like"/>
</dbReference>
<accession>A0A1Y6KTE0</accession>